<organism evidence="2">
    <name type="scientific">Oryza sativa subsp. japonica</name>
    <name type="common">Rice</name>
    <dbReference type="NCBI Taxonomy" id="39947"/>
    <lineage>
        <taxon>Eukaryota</taxon>
        <taxon>Viridiplantae</taxon>
        <taxon>Streptophyta</taxon>
        <taxon>Embryophyta</taxon>
        <taxon>Tracheophyta</taxon>
        <taxon>Spermatophyta</taxon>
        <taxon>Magnoliopsida</taxon>
        <taxon>Liliopsida</taxon>
        <taxon>Poales</taxon>
        <taxon>Poaceae</taxon>
        <taxon>BOP clade</taxon>
        <taxon>Oryzoideae</taxon>
        <taxon>Oryzeae</taxon>
        <taxon>Oryzinae</taxon>
        <taxon>Oryza</taxon>
        <taxon>Oryza sativa</taxon>
    </lineage>
</organism>
<name>B7EDD0_ORYSJ</name>
<feature type="region of interest" description="Disordered" evidence="1">
    <location>
        <begin position="72"/>
        <end position="137"/>
    </location>
</feature>
<dbReference type="AlphaFoldDB" id="B7EDD0"/>
<feature type="region of interest" description="Disordered" evidence="1">
    <location>
        <begin position="1"/>
        <end position="23"/>
    </location>
</feature>
<reference evidence="2" key="1">
    <citation type="journal article" date="2003" name="Science">
        <title>Collection, Mapping, and Annotation of Over 28,000 cDNA Clones from japonica Rice.</title>
        <authorList>
            <person name="Kikuchi S."/>
            <person name="Satoh K."/>
            <person name="Nagata T."/>
            <person name="Kawagashira N."/>
            <person name="Doi K."/>
            <person name="Kishimoto N."/>
            <person name="Yazaki J."/>
            <person name="Ishikawa M."/>
            <person name="Yamada H."/>
            <person name="Ooka H."/>
            <person name="Hotta I."/>
            <person name="Kojima K."/>
            <person name="Namiki T."/>
            <person name="Ohneda E."/>
            <person name="Yahagi W."/>
            <person name="Suzuki K."/>
            <person name="Li C."/>
            <person name="Ohtsuki K."/>
            <person name="Shishiki T."/>
            <person name="Otomo Y."/>
            <person name="Murakami K."/>
            <person name="Iida Y."/>
            <person name="Sugano S."/>
            <person name="Fujimura T."/>
            <person name="Suzuki Y."/>
            <person name="Tsunoda Y."/>
            <person name="Kurosaki T."/>
            <person name="Kodama T."/>
            <person name="Masuda H."/>
            <person name="Kobayashi M."/>
            <person name="Xie Q."/>
            <person name="Lu M."/>
            <person name="Narikawa R."/>
            <person name="Sugiyama A."/>
            <person name="Mizuno K."/>
            <person name="Yokomizo S."/>
            <person name="Niikura J."/>
            <person name="Ikeda R."/>
            <person name="Ishibiki J."/>
            <person name="Kawamata M."/>
            <person name="Yoshimura A."/>
            <person name="Miura J."/>
            <person name="Kusumegi T."/>
            <person name="Oka M."/>
            <person name="Ryu R."/>
            <person name="Ueda M."/>
            <person name="Matsubara K."/>
            <person name="Kawai J."/>
            <person name="Carninci P."/>
            <person name="Adachi J."/>
            <person name="Aizawa K."/>
            <person name="Arakawa T."/>
            <person name="Fukuda S."/>
            <person name="Hara A."/>
            <person name="Hashidume W."/>
            <person name="Hayatsu N."/>
            <person name="Imotani K."/>
            <person name="Ishii Y."/>
            <person name="Itoh M."/>
            <person name="Kagawa I."/>
            <person name="Kondo S."/>
            <person name="Konno H."/>
            <person name="Miyazaki A."/>
            <person name="Osato N."/>
            <person name="Ota Y."/>
            <person name="Saito R."/>
            <person name="Sasaki D."/>
            <person name="Sato K."/>
            <person name="Shibata K."/>
            <person name="Shinagawa A."/>
            <person name="Shiraki T."/>
            <person name="Yoshino M."/>
            <person name="Hayashizaki Y."/>
        </authorList>
    </citation>
    <scope>NUCLEOTIDE SEQUENCE</scope>
</reference>
<protein>
    <submittedName>
        <fullName evidence="2">cDNA clone:J013104J20, full insert sequence</fullName>
    </submittedName>
</protein>
<accession>B7EDD0</accession>
<feature type="compositionally biased region" description="Polar residues" evidence="1">
    <location>
        <begin position="73"/>
        <end position="84"/>
    </location>
</feature>
<dbReference type="EMBL" id="AK067343">
    <property type="protein sequence ID" value="BAG90377.1"/>
    <property type="molecule type" value="mRNA"/>
</dbReference>
<sequence length="137" mass="14453">MSGSSSQRVQRARESRTRRRASIGQGFLQAPVFSNVSPTAPRLTTVLPGLSGSIPSVPKPALSLPTISDVGVESQTGSIGSTSCPVHDSQPAPSRKRTLLDVPRHAATANRERRRLKRAGGDSGHLLQKILDGKPAA</sequence>
<proteinExistence type="evidence at transcript level"/>
<evidence type="ECO:0000313" key="2">
    <source>
        <dbReference type="EMBL" id="BAG90377.1"/>
    </source>
</evidence>
<evidence type="ECO:0000256" key="1">
    <source>
        <dbReference type="SAM" id="MobiDB-lite"/>
    </source>
</evidence>